<dbReference type="RefSeq" id="XP_005830951.1">
    <property type="nucleotide sequence ID" value="XM_005830894.1"/>
</dbReference>
<dbReference type="PANTHER" id="PTHR24006:SF644">
    <property type="entry name" value="UBIQUITIN CARBOXYL-TERMINAL HYDROLASE 7"/>
    <property type="match status" value="1"/>
</dbReference>
<dbReference type="Gene3D" id="1.25.40.10">
    <property type="entry name" value="Tetratricopeptide repeat domain"/>
    <property type="match status" value="1"/>
</dbReference>
<dbReference type="InterPro" id="IPR018200">
    <property type="entry name" value="USP_CS"/>
</dbReference>
<dbReference type="InterPro" id="IPR038765">
    <property type="entry name" value="Papain-like_cys_pep_sf"/>
</dbReference>
<dbReference type="InterPro" id="IPR050164">
    <property type="entry name" value="Peptidase_C19"/>
</dbReference>
<feature type="region of interest" description="Disordered" evidence="3">
    <location>
        <begin position="569"/>
        <end position="635"/>
    </location>
</feature>
<dbReference type="EC" id="3.4.19.12" evidence="2"/>
<dbReference type="GO" id="GO:0016579">
    <property type="term" value="P:protein deubiquitination"/>
    <property type="evidence" value="ECO:0007669"/>
    <property type="project" value="InterPro"/>
</dbReference>
<accession>L1J633</accession>
<dbReference type="GO" id="GO:0005634">
    <property type="term" value="C:nucleus"/>
    <property type="evidence" value="ECO:0007669"/>
    <property type="project" value="TreeGrafter"/>
</dbReference>
<feature type="region of interest" description="Disordered" evidence="3">
    <location>
        <begin position="355"/>
        <end position="396"/>
    </location>
</feature>
<dbReference type="PANTHER" id="PTHR24006">
    <property type="entry name" value="UBIQUITIN CARBOXYL-TERMINAL HYDROLASE"/>
    <property type="match status" value="1"/>
</dbReference>
<feature type="region of interest" description="Disordered" evidence="3">
    <location>
        <begin position="690"/>
        <end position="734"/>
    </location>
</feature>
<dbReference type="STRING" id="905079.L1J633"/>
<dbReference type="Pfam" id="PF13181">
    <property type="entry name" value="TPR_8"/>
    <property type="match status" value="1"/>
</dbReference>
<dbReference type="AlphaFoldDB" id="L1J633"/>
<dbReference type="GO" id="GO:0031647">
    <property type="term" value="P:regulation of protein stability"/>
    <property type="evidence" value="ECO:0007669"/>
    <property type="project" value="TreeGrafter"/>
</dbReference>
<dbReference type="SUPFAM" id="SSF48452">
    <property type="entry name" value="TPR-like"/>
    <property type="match status" value="1"/>
</dbReference>
<keyword evidence="2" id="KW-0833">Ubl conjugation pathway</keyword>
<dbReference type="Proteomes" id="UP000011087">
    <property type="component" value="Unassembled WGS sequence"/>
</dbReference>
<dbReference type="PROSITE" id="PS00972">
    <property type="entry name" value="USP_1"/>
    <property type="match status" value="1"/>
</dbReference>
<dbReference type="GO" id="GO:0006508">
    <property type="term" value="P:proteolysis"/>
    <property type="evidence" value="ECO:0007669"/>
    <property type="project" value="UniProtKB-KW"/>
</dbReference>
<reference evidence="7" key="2">
    <citation type="submission" date="2012-11" db="EMBL/GenBank/DDBJ databases">
        <authorList>
            <person name="Kuo A."/>
            <person name="Curtis B.A."/>
            <person name="Tanifuji G."/>
            <person name="Burki F."/>
            <person name="Gruber A."/>
            <person name="Irimia M."/>
            <person name="Maruyama S."/>
            <person name="Arias M.C."/>
            <person name="Ball S.G."/>
            <person name="Gile G.H."/>
            <person name="Hirakawa Y."/>
            <person name="Hopkins J.F."/>
            <person name="Rensing S.A."/>
            <person name="Schmutz J."/>
            <person name="Symeonidi A."/>
            <person name="Elias M."/>
            <person name="Eveleigh R.J."/>
            <person name="Herman E.K."/>
            <person name="Klute M.J."/>
            <person name="Nakayama T."/>
            <person name="Obornik M."/>
            <person name="Reyes-Prieto A."/>
            <person name="Armbrust E.V."/>
            <person name="Aves S.J."/>
            <person name="Beiko R.G."/>
            <person name="Coutinho P."/>
            <person name="Dacks J.B."/>
            <person name="Durnford D.G."/>
            <person name="Fast N.M."/>
            <person name="Green B.R."/>
            <person name="Grisdale C."/>
            <person name="Hempe F."/>
            <person name="Henrissat B."/>
            <person name="Hoppner M.P."/>
            <person name="Ishida K.-I."/>
            <person name="Kim E."/>
            <person name="Koreny L."/>
            <person name="Kroth P.G."/>
            <person name="Liu Y."/>
            <person name="Malik S.-B."/>
            <person name="Maier U.G."/>
            <person name="McRose D."/>
            <person name="Mock T."/>
            <person name="Neilson J.A."/>
            <person name="Onodera N.T."/>
            <person name="Poole A.M."/>
            <person name="Pritham E.J."/>
            <person name="Richards T.A."/>
            <person name="Rocap G."/>
            <person name="Roy S.W."/>
            <person name="Sarai C."/>
            <person name="Schaack S."/>
            <person name="Shirato S."/>
            <person name="Slamovits C.H."/>
            <person name="Spencer D.F."/>
            <person name="Suzuki S."/>
            <person name="Worden A.Z."/>
            <person name="Zauner S."/>
            <person name="Barry K."/>
            <person name="Bell C."/>
            <person name="Bharti A.K."/>
            <person name="Crow J.A."/>
            <person name="Grimwood J."/>
            <person name="Kramer R."/>
            <person name="Lindquist E."/>
            <person name="Lucas S."/>
            <person name="Salamov A."/>
            <person name="McFadden G.I."/>
            <person name="Lane C.E."/>
            <person name="Keeling P.J."/>
            <person name="Gray M.W."/>
            <person name="Grigoriev I.V."/>
            <person name="Archibald J.M."/>
        </authorList>
    </citation>
    <scope>NUCLEOTIDE SEQUENCE</scope>
    <source>
        <strain evidence="7">CCMP2712</strain>
    </source>
</reference>
<keyword evidence="1" id="KW-0802">TPR repeat</keyword>
<evidence type="ECO:0000256" key="3">
    <source>
        <dbReference type="SAM" id="MobiDB-lite"/>
    </source>
</evidence>
<evidence type="ECO:0000256" key="2">
    <source>
        <dbReference type="RuleBase" id="RU366025"/>
    </source>
</evidence>
<evidence type="ECO:0000313" key="6">
    <source>
        <dbReference type="EnsemblProtists" id="EKX43971"/>
    </source>
</evidence>
<protein>
    <recommendedName>
        <fullName evidence="2">Ubiquitin carboxyl-terminal hydrolase</fullName>
        <ecNumber evidence="2">3.4.19.12</ecNumber>
    </recommendedName>
</protein>
<feature type="repeat" description="TPR" evidence="1">
    <location>
        <begin position="122"/>
        <end position="155"/>
    </location>
</feature>
<dbReference type="GO" id="GO:0005829">
    <property type="term" value="C:cytosol"/>
    <property type="evidence" value="ECO:0007669"/>
    <property type="project" value="TreeGrafter"/>
</dbReference>
<reference evidence="6" key="3">
    <citation type="submission" date="2016-03" db="UniProtKB">
        <authorList>
            <consortium name="EnsemblProtists"/>
        </authorList>
    </citation>
    <scope>IDENTIFICATION</scope>
</reference>
<keyword evidence="2" id="KW-0645">Protease</keyword>
<dbReference type="KEGG" id="gtt:GUITHDRAFT_163698"/>
<gene>
    <name evidence="5" type="ORF">GUITHDRAFT_163698</name>
</gene>
<dbReference type="PROSITE" id="PS00973">
    <property type="entry name" value="USP_2"/>
    <property type="match status" value="1"/>
</dbReference>
<name>L1J633_GUITC</name>
<dbReference type="Pfam" id="PF00443">
    <property type="entry name" value="UCH"/>
    <property type="match status" value="1"/>
</dbReference>
<feature type="compositionally biased region" description="Polar residues" evidence="3">
    <location>
        <begin position="7"/>
        <end position="20"/>
    </location>
</feature>
<organism evidence="5">
    <name type="scientific">Guillardia theta (strain CCMP2712)</name>
    <name type="common">Cryptophyte</name>
    <dbReference type="NCBI Taxonomy" id="905079"/>
    <lineage>
        <taxon>Eukaryota</taxon>
        <taxon>Cryptophyceae</taxon>
        <taxon>Pyrenomonadales</taxon>
        <taxon>Geminigeraceae</taxon>
        <taxon>Guillardia</taxon>
    </lineage>
</organism>
<proteinExistence type="inferred from homology"/>
<dbReference type="OrthoDB" id="289038at2759"/>
<dbReference type="InterPro" id="IPR028889">
    <property type="entry name" value="USP"/>
</dbReference>
<comment type="catalytic activity">
    <reaction evidence="2">
        <text>Thiol-dependent hydrolysis of ester, thioester, amide, peptide and isopeptide bonds formed by the C-terminal Gly of ubiquitin (a 76-residue protein attached to proteins as an intracellular targeting signal).</text>
        <dbReference type="EC" id="3.4.19.12"/>
    </reaction>
</comment>
<keyword evidence="7" id="KW-1185">Reference proteome</keyword>
<evidence type="ECO:0000313" key="7">
    <source>
        <dbReference type="Proteomes" id="UP000011087"/>
    </source>
</evidence>
<feature type="compositionally biased region" description="Basic and acidic residues" evidence="3">
    <location>
        <begin position="592"/>
        <end position="609"/>
    </location>
</feature>
<evidence type="ECO:0000259" key="4">
    <source>
        <dbReference type="PROSITE" id="PS50235"/>
    </source>
</evidence>
<reference evidence="5 7" key="1">
    <citation type="journal article" date="2012" name="Nature">
        <title>Algal genomes reveal evolutionary mosaicism and the fate of nucleomorphs.</title>
        <authorList>
            <consortium name="DOE Joint Genome Institute"/>
            <person name="Curtis B.A."/>
            <person name="Tanifuji G."/>
            <person name="Burki F."/>
            <person name="Gruber A."/>
            <person name="Irimia M."/>
            <person name="Maruyama S."/>
            <person name="Arias M.C."/>
            <person name="Ball S.G."/>
            <person name="Gile G.H."/>
            <person name="Hirakawa Y."/>
            <person name="Hopkins J.F."/>
            <person name="Kuo A."/>
            <person name="Rensing S.A."/>
            <person name="Schmutz J."/>
            <person name="Symeonidi A."/>
            <person name="Elias M."/>
            <person name="Eveleigh R.J."/>
            <person name="Herman E.K."/>
            <person name="Klute M.J."/>
            <person name="Nakayama T."/>
            <person name="Obornik M."/>
            <person name="Reyes-Prieto A."/>
            <person name="Armbrust E.V."/>
            <person name="Aves S.J."/>
            <person name="Beiko R.G."/>
            <person name="Coutinho P."/>
            <person name="Dacks J.B."/>
            <person name="Durnford D.G."/>
            <person name="Fast N.M."/>
            <person name="Green B.R."/>
            <person name="Grisdale C.J."/>
            <person name="Hempel F."/>
            <person name="Henrissat B."/>
            <person name="Hoppner M.P."/>
            <person name="Ishida K."/>
            <person name="Kim E."/>
            <person name="Koreny L."/>
            <person name="Kroth P.G."/>
            <person name="Liu Y."/>
            <person name="Malik S.B."/>
            <person name="Maier U.G."/>
            <person name="McRose D."/>
            <person name="Mock T."/>
            <person name="Neilson J.A."/>
            <person name="Onodera N.T."/>
            <person name="Poole A.M."/>
            <person name="Pritham E.J."/>
            <person name="Richards T.A."/>
            <person name="Rocap G."/>
            <person name="Roy S.W."/>
            <person name="Sarai C."/>
            <person name="Schaack S."/>
            <person name="Shirato S."/>
            <person name="Slamovits C.H."/>
            <person name="Spencer D.F."/>
            <person name="Suzuki S."/>
            <person name="Worden A.Z."/>
            <person name="Zauner S."/>
            <person name="Barry K."/>
            <person name="Bell C."/>
            <person name="Bharti A.K."/>
            <person name="Crow J.A."/>
            <person name="Grimwood J."/>
            <person name="Kramer R."/>
            <person name="Lindquist E."/>
            <person name="Lucas S."/>
            <person name="Salamov A."/>
            <person name="McFadden G.I."/>
            <person name="Lane C.E."/>
            <person name="Keeling P.J."/>
            <person name="Gray M.W."/>
            <person name="Grigoriev I.V."/>
            <person name="Archibald J.M."/>
        </authorList>
    </citation>
    <scope>NUCLEOTIDE SEQUENCE</scope>
    <source>
        <strain evidence="5 7">CCMP2712</strain>
    </source>
</reference>
<comment type="similarity">
    <text evidence="2">Belongs to the peptidase C19 family.</text>
</comment>
<dbReference type="Gene3D" id="3.90.70.10">
    <property type="entry name" value="Cysteine proteinases"/>
    <property type="match status" value="1"/>
</dbReference>
<feature type="compositionally biased region" description="Polar residues" evidence="3">
    <location>
        <begin position="386"/>
        <end position="396"/>
    </location>
</feature>
<dbReference type="InterPro" id="IPR001394">
    <property type="entry name" value="Peptidase_C19_UCH"/>
</dbReference>
<dbReference type="Pfam" id="PF00515">
    <property type="entry name" value="TPR_1"/>
    <property type="match status" value="1"/>
</dbReference>
<dbReference type="SMART" id="SM00028">
    <property type="entry name" value="TPR"/>
    <property type="match status" value="3"/>
</dbReference>
<dbReference type="InterPro" id="IPR011990">
    <property type="entry name" value="TPR-like_helical_dom_sf"/>
</dbReference>
<evidence type="ECO:0000313" key="5">
    <source>
        <dbReference type="EMBL" id="EKX43971.1"/>
    </source>
</evidence>
<keyword evidence="2" id="KW-0788">Thiol protease</keyword>
<sequence>MSRWEKNGQTTLLKAATNRQMPEDVSGHQASRLEKRIVLASAQKDKGNAFFKAEKFEEAAEAYIKAYKLLNAVEVDEEHEAEIRTIAVQSLTNLALVYHRLGKYQDAVRACGEVLELDPQNEKALFRRGSSLKELGNFDEAQKDIKAVLSLNGKNQEAIRLQKECVRARKEHPPSSSEETVSRAFEGMFSKQSLIKSEHTPYAGLRNEGATCYLNSVLQIIFHLPAIRRVIFQIPTSPSDRPEATNKAGVMLALQRLLYQMEVDAKEEKPSSVTEAPARQLIASFGWDSSDTLTQQVRLYGESALSECSYQDVGEFVNIFLETIEENMKNTPVKGEITRLCGLEHRYFDRIHKPSPDSAKWLKTRDEPPHWASSSDTSNDKKNIREASQSISPEVANNATEAALQVLLKEQEQGQEQGHEQEQGQKNYKEESVTEPLMIHHIRECHNISEALKANELEAKIAEMEKSENVGYGIQQIERSLLFKRAPPILIVNLQRVQFSPTLGFAEKINSRFEFPEELDLTEFMDKSEPVDPTGPANYILHSVVVHSGYSQGGHYYAFIRPDLGRKGGERKEAGGVQWQAGARVGSGGGGGREKEEGEKEKGRKEEVRPVSQDDAMSANFGGDTPSVYSMGRPMASMRSRRSELARFDGDDEQSSAYMLVYLKSSCLPALMDTEKMEIPRHVMANKSEMTSLPSSVPVLLPDGYGVAGQRDGKSRSQEENGTSRSKSERRSGSLRGALVQVPVANIEECTVGKFIELVQSKCKSMECPLEPPPVRDFLGGIFPRGSGRESASRDLNYKPELRLCLTQLKDHEIVNVFGEKTMLSSINSTYLLRLEWYDANPDVLNVPVFHHVQTASMIKPTGDPCLVPVFKNDKFEDVMLRVAQRSGLHVEKDWQMYWNGREQELQRISRGELMLTDDLAPRDPRLVILHDQPFDSPSSQDFFSFMSYGLTQEKGIRIGQSGR</sequence>
<dbReference type="PaxDb" id="55529-EKX43971"/>
<feature type="repeat" description="TPR" evidence="1">
    <location>
        <begin position="88"/>
        <end position="121"/>
    </location>
</feature>
<dbReference type="eggNOG" id="KOG0543">
    <property type="taxonomic scope" value="Eukaryota"/>
</dbReference>
<dbReference type="GO" id="GO:0004843">
    <property type="term" value="F:cysteine-type deubiquitinase activity"/>
    <property type="evidence" value="ECO:0007669"/>
    <property type="project" value="UniProtKB-UniRule"/>
</dbReference>
<feature type="domain" description="USP" evidence="4">
    <location>
        <begin position="203"/>
        <end position="665"/>
    </location>
</feature>
<dbReference type="EMBL" id="JH993007">
    <property type="protein sequence ID" value="EKX43971.1"/>
    <property type="molecule type" value="Genomic_DNA"/>
</dbReference>
<dbReference type="PROSITE" id="PS50005">
    <property type="entry name" value="TPR"/>
    <property type="match status" value="2"/>
</dbReference>
<dbReference type="PROSITE" id="PS50235">
    <property type="entry name" value="USP_3"/>
    <property type="match status" value="1"/>
</dbReference>
<dbReference type="InterPro" id="IPR019734">
    <property type="entry name" value="TPR_rpt"/>
</dbReference>
<dbReference type="GeneID" id="17300665"/>
<dbReference type="eggNOG" id="KOG1863">
    <property type="taxonomic scope" value="Eukaryota"/>
</dbReference>
<dbReference type="SUPFAM" id="SSF54001">
    <property type="entry name" value="Cysteine proteinases"/>
    <property type="match status" value="1"/>
</dbReference>
<dbReference type="HOGENOM" id="CLU_348657_0_0_1"/>
<evidence type="ECO:0000256" key="1">
    <source>
        <dbReference type="PROSITE-ProRule" id="PRU00339"/>
    </source>
</evidence>
<feature type="region of interest" description="Disordered" evidence="3">
    <location>
        <begin position="1"/>
        <end position="27"/>
    </location>
</feature>
<keyword evidence="2" id="KW-0378">Hydrolase</keyword>
<dbReference type="EnsemblProtists" id="EKX43971">
    <property type="protein sequence ID" value="EKX43971"/>
    <property type="gene ID" value="GUITHDRAFT_163698"/>
</dbReference>
<dbReference type="PROSITE" id="PS50293">
    <property type="entry name" value="TPR_REGION"/>
    <property type="match status" value="1"/>
</dbReference>